<dbReference type="EMBL" id="FPJG01000006">
    <property type="protein sequence ID" value="SFW60684.1"/>
    <property type="molecule type" value="Genomic_DNA"/>
</dbReference>
<feature type="domain" description="Tail specific protease" evidence="2">
    <location>
        <begin position="83"/>
        <end position="290"/>
    </location>
</feature>
<dbReference type="GO" id="GO:0008236">
    <property type="term" value="F:serine-type peptidase activity"/>
    <property type="evidence" value="ECO:0007669"/>
    <property type="project" value="InterPro"/>
</dbReference>
<name>A0A1K1QLU9_9PSEU</name>
<evidence type="ECO:0000256" key="1">
    <source>
        <dbReference type="SAM" id="SignalP"/>
    </source>
</evidence>
<dbReference type="SUPFAM" id="SSF52096">
    <property type="entry name" value="ClpP/crotonase"/>
    <property type="match status" value="1"/>
</dbReference>
<keyword evidence="1" id="KW-0732">Signal</keyword>
<dbReference type="STRING" id="546364.SAMN04489730_1953"/>
<dbReference type="Proteomes" id="UP000182740">
    <property type="component" value="Unassembled WGS sequence"/>
</dbReference>
<gene>
    <name evidence="3" type="ORF">SAMN04489730_1953</name>
</gene>
<evidence type="ECO:0000259" key="2">
    <source>
        <dbReference type="SMART" id="SM00245"/>
    </source>
</evidence>
<keyword evidence="4" id="KW-1185">Reference proteome</keyword>
<dbReference type="InterPro" id="IPR029045">
    <property type="entry name" value="ClpP/crotonase-like_dom_sf"/>
</dbReference>
<dbReference type="OrthoDB" id="7314861at2"/>
<dbReference type="InterPro" id="IPR005151">
    <property type="entry name" value="Tail-specific_protease"/>
</dbReference>
<dbReference type="SMART" id="SM00245">
    <property type="entry name" value="TSPc"/>
    <property type="match status" value="1"/>
</dbReference>
<feature type="signal peptide" evidence="1">
    <location>
        <begin position="1"/>
        <end position="20"/>
    </location>
</feature>
<proteinExistence type="predicted"/>
<dbReference type="AlphaFoldDB" id="A0A1K1QLU9"/>
<dbReference type="RefSeq" id="WP_072475946.1">
    <property type="nucleotide sequence ID" value="NZ_FPJG01000006.1"/>
</dbReference>
<dbReference type="GO" id="GO:0006508">
    <property type="term" value="P:proteolysis"/>
    <property type="evidence" value="ECO:0007669"/>
    <property type="project" value="InterPro"/>
</dbReference>
<evidence type="ECO:0000313" key="4">
    <source>
        <dbReference type="Proteomes" id="UP000182740"/>
    </source>
</evidence>
<reference evidence="4" key="1">
    <citation type="submission" date="2016-11" db="EMBL/GenBank/DDBJ databases">
        <authorList>
            <person name="Varghese N."/>
            <person name="Submissions S."/>
        </authorList>
    </citation>
    <scope>NUCLEOTIDE SEQUENCE [LARGE SCALE GENOMIC DNA]</scope>
    <source>
        <strain evidence="4">DSM 44671</strain>
    </source>
</reference>
<organism evidence="3 4">
    <name type="scientific">Amycolatopsis australiensis</name>
    <dbReference type="NCBI Taxonomy" id="546364"/>
    <lineage>
        <taxon>Bacteria</taxon>
        <taxon>Bacillati</taxon>
        <taxon>Actinomycetota</taxon>
        <taxon>Actinomycetes</taxon>
        <taxon>Pseudonocardiales</taxon>
        <taxon>Pseudonocardiaceae</taxon>
        <taxon>Amycolatopsis</taxon>
    </lineage>
</organism>
<evidence type="ECO:0000313" key="3">
    <source>
        <dbReference type="EMBL" id="SFW60684.1"/>
    </source>
</evidence>
<feature type="chain" id="PRO_5009667172" evidence="1">
    <location>
        <begin position="21"/>
        <end position="306"/>
    </location>
</feature>
<dbReference type="Pfam" id="PF03572">
    <property type="entry name" value="Peptidase_S41"/>
    <property type="match status" value="1"/>
</dbReference>
<protein>
    <submittedName>
        <fullName evidence="3">Peptidase family S41</fullName>
    </submittedName>
</protein>
<accession>A0A1K1QLU9</accession>
<dbReference type="CDD" id="cd06567">
    <property type="entry name" value="Peptidase_S41"/>
    <property type="match status" value="1"/>
</dbReference>
<dbReference type="Gene3D" id="3.90.226.10">
    <property type="entry name" value="2-enoyl-CoA Hydratase, Chain A, domain 1"/>
    <property type="match status" value="1"/>
</dbReference>
<sequence>MGGRISLLVTSVVLLFAAGAAPVRPHTPAEFLNRTIALIRAQSIDSAGVDWPRVQAHAAYLARGARADIGTLKALEYVIGELHDPHTMLVFPGQARTSEAEVPTVRTEGGIATLRLPGLDPREAGEGRYLDAGFAALAAVPPVCGWIVDLRGNTGGTMFPMLTVLVPLLGDGPAGAFVGRGGERTPWEIHDGQFWLDGRSMSPRPNPVRLPRRPIAVLTSGDTASSGEASLVALRGIARSFGAPTAGAATGNDVVDLGGGVMLLLTVARDVDRTGRVHGNTPIPPDQPAADAEGAAKEWLRTRGCP</sequence>